<dbReference type="EMBL" id="BMZS01000012">
    <property type="protein sequence ID" value="GHD60866.1"/>
    <property type="molecule type" value="Genomic_DNA"/>
</dbReference>
<feature type="compositionally biased region" description="Basic and acidic residues" evidence="3">
    <location>
        <begin position="18"/>
        <end position="28"/>
    </location>
</feature>
<dbReference type="RefSeq" id="WP_189994343.1">
    <property type="nucleotide sequence ID" value="NZ_BMZS01000012.1"/>
</dbReference>
<evidence type="ECO:0000313" key="4">
    <source>
        <dbReference type="EMBL" id="GHD60866.1"/>
    </source>
</evidence>
<protein>
    <recommendedName>
        <fullName evidence="6">Flagellar assembly protein FliH</fullName>
    </recommendedName>
</protein>
<evidence type="ECO:0000256" key="2">
    <source>
        <dbReference type="ARBA" id="ARBA00022927"/>
    </source>
</evidence>
<dbReference type="GO" id="GO:0005829">
    <property type="term" value="C:cytosol"/>
    <property type="evidence" value="ECO:0007669"/>
    <property type="project" value="TreeGrafter"/>
</dbReference>
<reference evidence="4" key="2">
    <citation type="submission" date="2020-09" db="EMBL/GenBank/DDBJ databases">
        <authorList>
            <person name="Sun Q."/>
            <person name="Kim S."/>
        </authorList>
    </citation>
    <scope>NUCLEOTIDE SEQUENCE</scope>
    <source>
        <strain evidence="4">KCTC 42651</strain>
    </source>
</reference>
<keyword evidence="1" id="KW-0813">Transport</keyword>
<keyword evidence="2" id="KW-0653">Protein transport</keyword>
<feature type="region of interest" description="Disordered" evidence="3">
    <location>
        <begin position="215"/>
        <end position="254"/>
    </location>
</feature>
<evidence type="ECO:0000256" key="3">
    <source>
        <dbReference type="SAM" id="MobiDB-lite"/>
    </source>
</evidence>
<keyword evidence="5" id="KW-1185">Reference proteome</keyword>
<dbReference type="AlphaFoldDB" id="A0A918XXQ0"/>
<evidence type="ECO:0000313" key="5">
    <source>
        <dbReference type="Proteomes" id="UP000630353"/>
    </source>
</evidence>
<sequence>MARPRPFTFDYSFDDGADDRRKAEERARQQAAADAEANRPPTFSVEELEQARAEAHALGRQEGMADAMAGIEQQVARTLDALFSRLPKVFEQHAAWTRTIETDASRLAIAVMRKLAPQLTRERELPEVERVVREAFGFLTEQPKVMIRVAPAVEEGLRGRVELMASRVGYEGQVVLVGDPELPVDDCRVSWQAGAVERSLDETWEQIDHIVDRALAGQPERERRAPAVSADADAAAAEPADTAIDGPDTGDRPD</sequence>
<feature type="region of interest" description="Disordered" evidence="3">
    <location>
        <begin position="1"/>
        <end position="42"/>
    </location>
</feature>
<gene>
    <name evidence="4" type="ORF">GCM10017083_47400</name>
</gene>
<evidence type="ECO:0008006" key="6">
    <source>
        <dbReference type="Google" id="ProtNLM"/>
    </source>
</evidence>
<proteinExistence type="predicted"/>
<accession>A0A918XXQ0</accession>
<dbReference type="InterPro" id="IPR051472">
    <property type="entry name" value="T3SS_Stator/FliH"/>
</dbReference>
<dbReference type="GO" id="GO:0015031">
    <property type="term" value="P:protein transport"/>
    <property type="evidence" value="ECO:0007669"/>
    <property type="project" value="UniProtKB-KW"/>
</dbReference>
<evidence type="ECO:0000256" key="1">
    <source>
        <dbReference type="ARBA" id="ARBA00022448"/>
    </source>
</evidence>
<organism evidence="4 5">
    <name type="scientific">Thalassobaculum fulvum</name>
    <dbReference type="NCBI Taxonomy" id="1633335"/>
    <lineage>
        <taxon>Bacteria</taxon>
        <taxon>Pseudomonadati</taxon>
        <taxon>Pseudomonadota</taxon>
        <taxon>Alphaproteobacteria</taxon>
        <taxon>Rhodospirillales</taxon>
        <taxon>Thalassobaculaceae</taxon>
        <taxon>Thalassobaculum</taxon>
    </lineage>
</organism>
<feature type="compositionally biased region" description="Low complexity" evidence="3">
    <location>
        <begin position="29"/>
        <end position="39"/>
    </location>
</feature>
<reference evidence="4" key="1">
    <citation type="journal article" date="2014" name="Int. J. Syst. Evol. Microbiol.">
        <title>Complete genome sequence of Corynebacterium casei LMG S-19264T (=DSM 44701T), isolated from a smear-ripened cheese.</title>
        <authorList>
            <consortium name="US DOE Joint Genome Institute (JGI-PGF)"/>
            <person name="Walter F."/>
            <person name="Albersmeier A."/>
            <person name="Kalinowski J."/>
            <person name="Ruckert C."/>
        </authorList>
    </citation>
    <scope>NUCLEOTIDE SEQUENCE</scope>
    <source>
        <strain evidence="4">KCTC 42651</strain>
    </source>
</reference>
<dbReference type="PANTHER" id="PTHR34982:SF1">
    <property type="entry name" value="FLAGELLAR ASSEMBLY PROTEIN FLIH"/>
    <property type="match status" value="1"/>
</dbReference>
<dbReference type="PANTHER" id="PTHR34982">
    <property type="entry name" value="YOP PROTEINS TRANSLOCATION PROTEIN L"/>
    <property type="match status" value="1"/>
</dbReference>
<dbReference type="Proteomes" id="UP000630353">
    <property type="component" value="Unassembled WGS sequence"/>
</dbReference>
<name>A0A918XXQ0_9PROT</name>
<feature type="compositionally biased region" description="Low complexity" evidence="3">
    <location>
        <begin position="226"/>
        <end position="245"/>
    </location>
</feature>
<comment type="caution">
    <text evidence="4">The sequence shown here is derived from an EMBL/GenBank/DDBJ whole genome shotgun (WGS) entry which is preliminary data.</text>
</comment>